<feature type="binding site" evidence="2">
    <location>
        <begin position="86"/>
        <end position="89"/>
    </location>
    <ligand>
        <name>AMP</name>
        <dbReference type="ChEBI" id="CHEBI:456215"/>
    </ligand>
</feature>
<evidence type="ECO:0000256" key="1">
    <source>
        <dbReference type="ARBA" id="ARBA00022741"/>
    </source>
</evidence>
<keyword evidence="1 2" id="KW-0547">Nucleotide-binding</keyword>
<dbReference type="Proteomes" id="UP000824166">
    <property type="component" value="Unassembled WGS sequence"/>
</dbReference>
<feature type="binding site" evidence="2">
    <location>
        <begin position="58"/>
        <end position="60"/>
    </location>
    <ligand>
        <name>AMP</name>
        <dbReference type="ChEBI" id="CHEBI:456215"/>
    </ligand>
</feature>
<protein>
    <recommendedName>
        <fullName evidence="2">Adenylate kinase</fullName>
        <shortName evidence="2">AK</shortName>
        <ecNumber evidence="2">2.7.4.3</ecNumber>
    </recommendedName>
    <alternativeName>
        <fullName evidence="2">ATP-AMP transphosphorylase</fullName>
    </alternativeName>
    <alternativeName>
        <fullName evidence="2">ATP:AMP phosphotransferase</fullName>
    </alternativeName>
    <alternativeName>
        <fullName evidence="2">Adenylate monophosphate kinase</fullName>
    </alternativeName>
</protein>
<evidence type="ECO:0000256" key="2">
    <source>
        <dbReference type="HAMAP-Rule" id="MF_00235"/>
    </source>
</evidence>
<keyword evidence="2" id="KW-0067">ATP-binding</keyword>
<dbReference type="HAMAP" id="MF_00235">
    <property type="entry name" value="Adenylate_kinase_Adk"/>
    <property type="match status" value="1"/>
</dbReference>
<feature type="region of interest" description="NMP" evidence="2">
    <location>
        <begin position="31"/>
        <end position="60"/>
    </location>
</feature>
<evidence type="ECO:0000313" key="3">
    <source>
        <dbReference type="EMBL" id="MBU8868378.1"/>
    </source>
</evidence>
<name>A0ABS6I9I0_9MICC</name>
<dbReference type="EMBL" id="JAHOPC010000014">
    <property type="protein sequence ID" value="MBU8868378.1"/>
    <property type="molecule type" value="Genomic_DNA"/>
</dbReference>
<comment type="subcellular location">
    <subcellularLocation>
        <location evidence="2">Cytoplasm</location>
    </subcellularLocation>
</comment>
<dbReference type="CDD" id="cd01428">
    <property type="entry name" value="ADK"/>
    <property type="match status" value="1"/>
</dbReference>
<feature type="binding site" evidence="2">
    <location>
        <begin position="11"/>
        <end position="16"/>
    </location>
    <ligand>
        <name>ATP</name>
        <dbReference type="ChEBI" id="CHEBI:30616"/>
    </ligand>
</feature>
<gene>
    <name evidence="2" type="primary">adk</name>
    <name evidence="3" type="ORF">KSW38_18965</name>
</gene>
<dbReference type="InterPro" id="IPR033690">
    <property type="entry name" value="Adenylat_kinase_CS"/>
</dbReference>
<comment type="pathway">
    <text evidence="2">Purine metabolism; AMP biosynthesis via salvage pathway; AMP from ADP: step 1/1.</text>
</comment>
<keyword evidence="2 3" id="KW-0418">Kinase</keyword>
<dbReference type="GO" id="GO:0004017">
    <property type="term" value="F:AMP kinase activity"/>
    <property type="evidence" value="ECO:0007669"/>
    <property type="project" value="UniProtKB-EC"/>
</dbReference>
<dbReference type="Pfam" id="PF00406">
    <property type="entry name" value="ADK"/>
    <property type="match status" value="1"/>
</dbReference>
<feature type="binding site" evidence="2">
    <location>
        <position position="37"/>
    </location>
    <ligand>
        <name>AMP</name>
        <dbReference type="ChEBI" id="CHEBI:456215"/>
    </ligand>
</feature>
<proteinExistence type="inferred from homology"/>
<dbReference type="NCBIfam" id="NF011105">
    <property type="entry name" value="PRK14532.1"/>
    <property type="match status" value="1"/>
</dbReference>
<comment type="caution">
    <text evidence="2">Lacks conserved residue(s) required for the propagation of feature annotation.</text>
</comment>
<comment type="similarity">
    <text evidence="2">Belongs to the adenylate kinase family.</text>
</comment>
<dbReference type="EC" id="2.7.4.3" evidence="2"/>
<keyword evidence="2" id="KW-0963">Cytoplasm</keyword>
<feature type="binding site" evidence="2">
    <location>
        <position position="134"/>
    </location>
    <ligand>
        <name>AMP</name>
        <dbReference type="ChEBI" id="CHEBI:456215"/>
    </ligand>
</feature>
<dbReference type="PROSITE" id="PS00113">
    <property type="entry name" value="ADENYLATE_KINASE"/>
    <property type="match status" value="1"/>
</dbReference>
<sequence length="192" mass="20871">MARLIIMGPPGSGKGTQAEVIARHFSIPAISTGDLFRAHVRDKTELGAEAGEYMDRGEFVPDHVTTAMLRQRLEDADTGNGFLLDGYPRNVIQIGALDEILAAKQQALEVVLVLTVEDAELVARMLQRAQEQGRSDDTEPVIQRRLELYRDETQPVVTAYSQRGILLMVDGSGDRESITAAAIAAVEKALAA</sequence>
<dbReference type="NCBIfam" id="NF011100">
    <property type="entry name" value="PRK14527.1"/>
    <property type="match status" value="1"/>
</dbReference>
<feature type="binding site" evidence="2">
    <location>
        <position position="32"/>
    </location>
    <ligand>
        <name>AMP</name>
        <dbReference type="ChEBI" id="CHEBI:456215"/>
    </ligand>
</feature>
<keyword evidence="2" id="KW-0545">Nucleotide biosynthesis</keyword>
<dbReference type="NCBIfam" id="NF001381">
    <property type="entry name" value="PRK00279.1-3"/>
    <property type="match status" value="1"/>
</dbReference>
<accession>A0ABS6I9I0</accession>
<dbReference type="PANTHER" id="PTHR23359">
    <property type="entry name" value="NUCLEOTIDE KINASE"/>
    <property type="match status" value="1"/>
</dbReference>
<keyword evidence="4" id="KW-1185">Reference proteome</keyword>
<feature type="binding site" evidence="2">
    <location>
        <position position="93"/>
    </location>
    <ligand>
        <name>AMP</name>
        <dbReference type="ChEBI" id="CHEBI:456215"/>
    </ligand>
</feature>
<feature type="binding site" evidence="2">
    <location>
        <position position="128"/>
    </location>
    <ligand>
        <name>ATP</name>
        <dbReference type="ChEBI" id="CHEBI:30616"/>
    </ligand>
</feature>
<dbReference type="InterPro" id="IPR000850">
    <property type="entry name" value="Adenylat/UMP-CMP_kin"/>
</dbReference>
<organism evidence="3 4">
    <name type="scientific">Paenarthrobacter aromaticivorans</name>
    <dbReference type="NCBI Taxonomy" id="2849150"/>
    <lineage>
        <taxon>Bacteria</taxon>
        <taxon>Bacillati</taxon>
        <taxon>Actinomycetota</taxon>
        <taxon>Actinomycetes</taxon>
        <taxon>Micrococcales</taxon>
        <taxon>Micrococcaceae</taxon>
        <taxon>Paenarthrobacter</taxon>
    </lineage>
</organism>
<dbReference type="NCBIfam" id="NF011104">
    <property type="entry name" value="PRK14531.1"/>
    <property type="match status" value="1"/>
</dbReference>
<comment type="domain">
    <text evidence="2">Consists of three domains, a large central CORE domain and two small peripheral domains, NMPbind and LID, which undergo movements during catalysis. The LID domain closes over the site of phosphoryl transfer upon ATP binding. Assembling and dissambling the active center during each catalytic cycle provides an effective means to prevent ATP hydrolysis.</text>
</comment>
<dbReference type="RefSeq" id="WP_216926499.1">
    <property type="nucleotide sequence ID" value="NZ_JAHOPC010000014.1"/>
</dbReference>
<reference evidence="3 4" key="1">
    <citation type="submission" date="2021-06" db="EMBL/GenBank/DDBJ databases">
        <authorList>
            <person name="Jeong J.W."/>
        </authorList>
    </citation>
    <scope>NUCLEOTIDE SEQUENCE [LARGE SCALE GENOMIC DNA]</scope>
    <source>
        <strain evidence="3 4">MMS21-TAE1-1</strain>
    </source>
</reference>
<evidence type="ECO:0000313" key="4">
    <source>
        <dbReference type="Proteomes" id="UP000824166"/>
    </source>
</evidence>
<comment type="subunit">
    <text evidence="2">Monomer.</text>
</comment>
<comment type="caution">
    <text evidence="3">The sequence shown here is derived from an EMBL/GenBank/DDBJ whole genome shotgun (WGS) entry which is preliminary data.</text>
</comment>
<comment type="catalytic activity">
    <reaction evidence="2">
        <text>AMP + ATP = 2 ADP</text>
        <dbReference type="Rhea" id="RHEA:12973"/>
        <dbReference type="ChEBI" id="CHEBI:30616"/>
        <dbReference type="ChEBI" id="CHEBI:456215"/>
        <dbReference type="ChEBI" id="CHEBI:456216"/>
        <dbReference type="EC" id="2.7.4.3"/>
    </reaction>
</comment>
<keyword evidence="2 3" id="KW-0808">Transferase</keyword>
<feature type="binding site" evidence="2">
    <location>
        <position position="145"/>
    </location>
    <ligand>
        <name>AMP</name>
        <dbReference type="ChEBI" id="CHEBI:456215"/>
    </ligand>
</feature>
<feature type="binding site" evidence="2">
    <location>
        <position position="173"/>
    </location>
    <ligand>
        <name>ATP</name>
        <dbReference type="ChEBI" id="CHEBI:30616"/>
    </ligand>
</feature>
<comment type="function">
    <text evidence="2">Catalyzes the reversible transfer of the terminal phosphate group between ATP and AMP. Plays an important role in cellular energy homeostasis and in adenine nucleotide metabolism.</text>
</comment>